<evidence type="ECO:0000313" key="9">
    <source>
        <dbReference type="EMBL" id="QDY71682.1"/>
    </source>
</evidence>
<feature type="transmembrane region" description="Helical" evidence="8">
    <location>
        <begin position="84"/>
        <end position="102"/>
    </location>
</feature>
<reference evidence="9 10" key="1">
    <citation type="submission" date="2019-07" db="EMBL/GenBank/DDBJ databases">
        <title>Litoreibacter alkalisoli sp. nov., isolated from saline-alkaline soil.</title>
        <authorList>
            <person name="Wang S."/>
            <person name="Xu L."/>
            <person name="Xing Y.-T."/>
            <person name="Sun J.-Q."/>
        </authorList>
    </citation>
    <scope>NUCLEOTIDE SEQUENCE [LARGE SCALE GENOMIC DNA]</scope>
    <source>
        <strain evidence="9 10">LN3S51</strain>
        <plasmid evidence="9 10">unnamed4</plasmid>
    </source>
</reference>
<evidence type="ECO:0000313" key="10">
    <source>
        <dbReference type="Proteomes" id="UP000318483"/>
    </source>
</evidence>
<keyword evidence="9" id="KW-0614">Plasmid</keyword>
<dbReference type="GO" id="GO:0005886">
    <property type="term" value="C:plasma membrane"/>
    <property type="evidence" value="ECO:0007669"/>
    <property type="project" value="UniProtKB-SubCell"/>
</dbReference>
<dbReference type="PANTHER" id="PTHR30269:SF37">
    <property type="entry name" value="MEMBRANE TRANSPORTER PROTEIN"/>
    <property type="match status" value="1"/>
</dbReference>
<evidence type="ECO:0000256" key="3">
    <source>
        <dbReference type="ARBA" id="ARBA00022448"/>
    </source>
</evidence>
<evidence type="ECO:0000256" key="7">
    <source>
        <dbReference type="ARBA" id="ARBA00023136"/>
    </source>
</evidence>
<feature type="transmembrane region" description="Helical" evidence="8">
    <location>
        <begin position="20"/>
        <end position="46"/>
    </location>
</feature>
<evidence type="ECO:0000256" key="5">
    <source>
        <dbReference type="ARBA" id="ARBA00022692"/>
    </source>
</evidence>
<organism evidence="9 10">
    <name type="scientific">Qingshengfaniella alkalisoli</name>
    <dbReference type="NCBI Taxonomy" id="2599296"/>
    <lineage>
        <taxon>Bacteria</taxon>
        <taxon>Pseudomonadati</taxon>
        <taxon>Pseudomonadota</taxon>
        <taxon>Alphaproteobacteria</taxon>
        <taxon>Rhodobacterales</taxon>
        <taxon>Paracoccaceae</taxon>
        <taxon>Qingshengfaniella</taxon>
    </lineage>
</organism>
<dbReference type="Proteomes" id="UP000318483">
    <property type="component" value="Plasmid unnamed4"/>
</dbReference>
<accession>A0A5B8J041</accession>
<evidence type="ECO:0000256" key="4">
    <source>
        <dbReference type="ARBA" id="ARBA00022475"/>
    </source>
</evidence>
<sequence>MELLSGTLFTDPVSLLSGTLAVTLVGLSKGGFGGAMALLGVPILALSMPPVQAAAIMLPILLVMDAVSLWTWRRYHDWTTLKLMIPAGAVGIAIGWMAVSVTSDAAVRLIVGTVALLFVLRSILPASLFASKSANGHRPILAWFWGSIAGFTSFVAHAGGPPYQIYTMPLRMDPKLFTGTSVVFFAVVNAIKVVPYFMLGQFDATNLHSSFVMLPVAVLSTILGAALIKRMKAEIFYPMMYTMVAIVALKLMWDGISGL</sequence>
<gene>
    <name evidence="9" type="ORF">FPZ52_18685</name>
</gene>
<dbReference type="Pfam" id="PF01925">
    <property type="entry name" value="TauE"/>
    <property type="match status" value="1"/>
</dbReference>
<proteinExistence type="inferred from homology"/>
<keyword evidence="7 8" id="KW-0472">Membrane</keyword>
<feature type="transmembrane region" description="Helical" evidence="8">
    <location>
        <begin position="210"/>
        <end position="228"/>
    </location>
</feature>
<dbReference type="RefSeq" id="WP_146367096.1">
    <property type="nucleotide sequence ID" value="NZ_CP042265.1"/>
</dbReference>
<dbReference type="AlphaFoldDB" id="A0A5B8J041"/>
<feature type="transmembrane region" description="Helical" evidence="8">
    <location>
        <begin position="142"/>
        <end position="164"/>
    </location>
</feature>
<feature type="transmembrane region" description="Helical" evidence="8">
    <location>
        <begin position="235"/>
        <end position="253"/>
    </location>
</feature>
<dbReference type="InterPro" id="IPR002781">
    <property type="entry name" value="TM_pro_TauE-like"/>
</dbReference>
<evidence type="ECO:0000256" key="8">
    <source>
        <dbReference type="RuleBase" id="RU363041"/>
    </source>
</evidence>
<dbReference type="EMBL" id="CP042265">
    <property type="protein sequence ID" value="QDY71682.1"/>
    <property type="molecule type" value="Genomic_DNA"/>
</dbReference>
<evidence type="ECO:0000256" key="6">
    <source>
        <dbReference type="ARBA" id="ARBA00022989"/>
    </source>
</evidence>
<keyword evidence="6 8" id="KW-1133">Transmembrane helix</keyword>
<name>A0A5B8J041_9RHOB</name>
<feature type="transmembrane region" description="Helical" evidence="8">
    <location>
        <begin position="109"/>
        <end position="130"/>
    </location>
</feature>
<dbReference type="KEGG" id="lit:FPZ52_18685"/>
<feature type="transmembrane region" description="Helical" evidence="8">
    <location>
        <begin position="176"/>
        <end position="198"/>
    </location>
</feature>
<protein>
    <recommendedName>
        <fullName evidence="8">Probable membrane transporter protein</fullName>
    </recommendedName>
</protein>
<keyword evidence="4 8" id="KW-1003">Cell membrane</keyword>
<dbReference type="PANTHER" id="PTHR30269">
    <property type="entry name" value="TRANSMEMBRANE PROTEIN YFCA"/>
    <property type="match status" value="1"/>
</dbReference>
<keyword evidence="5 8" id="KW-0812">Transmembrane</keyword>
<keyword evidence="3" id="KW-0813">Transport</keyword>
<comment type="similarity">
    <text evidence="2 8">Belongs to the 4-toluene sulfonate uptake permease (TSUP) (TC 2.A.102) family.</text>
</comment>
<geneLocation type="plasmid" evidence="9 10">
    <name>unnamed4</name>
</geneLocation>
<evidence type="ECO:0000256" key="1">
    <source>
        <dbReference type="ARBA" id="ARBA00004651"/>
    </source>
</evidence>
<evidence type="ECO:0000256" key="2">
    <source>
        <dbReference type="ARBA" id="ARBA00009142"/>
    </source>
</evidence>
<keyword evidence="10" id="KW-1185">Reference proteome</keyword>
<comment type="subcellular location">
    <subcellularLocation>
        <location evidence="1 8">Cell membrane</location>
        <topology evidence="1 8">Multi-pass membrane protein</topology>
    </subcellularLocation>
</comment>
<dbReference type="OrthoDB" id="7028171at2"/>
<dbReference type="InterPro" id="IPR052017">
    <property type="entry name" value="TSUP"/>
</dbReference>